<dbReference type="Pfam" id="PF11625">
    <property type="entry name" value="DUF3253"/>
    <property type="match status" value="1"/>
</dbReference>
<evidence type="ECO:0000313" key="3">
    <source>
        <dbReference type="Proteomes" id="UP000595894"/>
    </source>
</evidence>
<dbReference type="SUPFAM" id="SSF46785">
    <property type="entry name" value="Winged helix' DNA-binding domain"/>
    <property type="match status" value="1"/>
</dbReference>
<feature type="region of interest" description="Disordered" evidence="1">
    <location>
        <begin position="73"/>
        <end position="92"/>
    </location>
</feature>
<accession>A0A974S4R5</accession>
<dbReference type="AlphaFoldDB" id="A0A974S4R5"/>
<evidence type="ECO:0000256" key="1">
    <source>
        <dbReference type="SAM" id="MobiDB-lite"/>
    </source>
</evidence>
<reference evidence="3" key="1">
    <citation type="submission" date="2020-09" db="EMBL/GenBank/DDBJ databases">
        <title>Sphingomonas sp., a new species isolated from pork steak.</title>
        <authorList>
            <person name="Heidler von Heilborn D."/>
        </authorList>
    </citation>
    <scope>NUCLEOTIDE SEQUENCE [LARGE SCALE GENOMIC DNA]</scope>
</reference>
<gene>
    <name evidence="2" type="ORF">H5J25_03930</name>
</gene>
<dbReference type="InterPro" id="IPR021660">
    <property type="entry name" value="DUF3253"/>
</dbReference>
<organism evidence="2 3">
    <name type="scientific">Sphingomonas aliaeris</name>
    <dbReference type="NCBI Taxonomy" id="2759526"/>
    <lineage>
        <taxon>Bacteria</taxon>
        <taxon>Pseudomonadati</taxon>
        <taxon>Pseudomonadota</taxon>
        <taxon>Alphaproteobacteria</taxon>
        <taxon>Sphingomonadales</taxon>
        <taxon>Sphingomonadaceae</taxon>
        <taxon>Sphingomonas</taxon>
    </lineage>
</organism>
<dbReference type="KEGG" id="sari:H5J25_03930"/>
<sequence length="92" mass="9791">MPETQPPPDPTTARARDTALTLLARRSPNATICPSEVARAIASASGWRDAMPLVHDAMDSLLKEGRVTLSWKGTSMTTRNGPYRIGGATPSS</sequence>
<name>A0A974S4R5_9SPHN</name>
<dbReference type="InterPro" id="IPR036390">
    <property type="entry name" value="WH_DNA-bd_sf"/>
</dbReference>
<proteinExistence type="predicted"/>
<dbReference type="EMBL" id="CP061035">
    <property type="protein sequence ID" value="QQV77908.1"/>
    <property type="molecule type" value="Genomic_DNA"/>
</dbReference>
<dbReference type="Gene3D" id="1.10.10.10">
    <property type="entry name" value="Winged helix-like DNA-binding domain superfamily/Winged helix DNA-binding domain"/>
    <property type="match status" value="1"/>
</dbReference>
<evidence type="ECO:0000313" key="2">
    <source>
        <dbReference type="EMBL" id="QQV77908.1"/>
    </source>
</evidence>
<protein>
    <submittedName>
        <fullName evidence="2">DUF3253 domain-containing protein</fullName>
    </submittedName>
</protein>
<keyword evidence="3" id="KW-1185">Reference proteome</keyword>
<dbReference type="Proteomes" id="UP000595894">
    <property type="component" value="Chromosome"/>
</dbReference>
<dbReference type="RefSeq" id="WP_202094829.1">
    <property type="nucleotide sequence ID" value="NZ_CP061035.1"/>
</dbReference>
<dbReference type="InterPro" id="IPR036388">
    <property type="entry name" value="WH-like_DNA-bd_sf"/>
</dbReference>